<dbReference type="STRING" id="1873482.Xedl_03682"/>
<dbReference type="AlphaFoldDB" id="A0A1Q5TGR1"/>
<evidence type="ECO:0008006" key="3">
    <source>
        <dbReference type="Google" id="ProtNLM"/>
    </source>
</evidence>
<dbReference type="Proteomes" id="UP000186268">
    <property type="component" value="Unassembled WGS sequence"/>
</dbReference>
<dbReference type="EMBL" id="MKGQ01000056">
    <property type="protein sequence ID" value="OKO99410.1"/>
    <property type="molecule type" value="Genomic_DNA"/>
</dbReference>
<keyword evidence="2" id="KW-1185">Reference proteome</keyword>
<name>A0A1Q5TGR1_9GAMM</name>
<accession>A0A1Q5TGR1</accession>
<dbReference type="OrthoDB" id="6520566at2"/>
<proteinExistence type="predicted"/>
<gene>
    <name evidence="1" type="ORF">Xedl_03682</name>
</gene>
<dbReference type="InterPro" id="IPR021436">
    <property type="entry name" value="DUF3085"/>
</dbReference>
<organism evidence="1 2">
    <name type="scientific">Xenorhabdus eapokensis</name>
    <dbReference type="NCBI Taxonomy" id="1873482"/>
    <lineage>
        <taxon>Bacteria</taxon>
        <taxon>Pseudomonadati</taxon>
        <taxon>Pseudomonadota</taxon>
        <taxon>Gammaproteobacteria</taxon>
        <taxon>Enterobacterales</taxon>
        <taxon>Morganellaceae</taxon>
        <taxon>Xenorhabdus</taxon>
    </lineage>
</organism>
<comment type="caution">
    <text evidence="1">The sequence shown here is derived from an EMBL/GenBank/DDBJ whole genome shotgun (WGS) entry which is preliminary data.</text>
</comment>
<dbReference type="Pfam" id="PF11284">
    <property type="entry name" value="DUF3085"/>
    <property type="match status" value="1"/>
</dbReference>
<protein>
    <recommendedName>
        <fullName evidence="3">DUF3085 domain-containing protein</fullName>
    </recommendedName>
</protein>
<sequence length="162" mass="18149">MSILIFETHDVKKLIEELDTASSFSPSTDDLFNPEMYPDGIIRDKYGRTEQEAEKHGGMFWPSEDFIDQKKIKPALILVGDHGVYLITNAKADGSPSSRGTVAYANGCNPESDDDFYENKRNLFGGDDGSVRIPSSWAKWALQHKKAFRIKLTTNSVELMQG</sequence>
<reference evidence="1 2" key="1">
    <citation type="submission" date="2016-09" db="EMBL/GenBank/DDBJ databases">
        <title>Xenorhabdus thuongxuanensis sp. nov. and Xenorhabdus eapokensis sp. nov., isolated from Steinernema species.</title>
        <authorList>
            <person name="Kaempfer P."/>
            <person name="Tobias N.J."/>
            <person name="Phan Ke L."/>
            <person name="Bode H.B."/>
            <person name="Glaeser S.P."/>
        </authorList>
    </citation>
    <scope>NUCLEOTIDE SEQUENCE [LARGE SCALE GENOMIC DNA]</scope>
    <source>
        <strain evidence="1 2">DL20</strain>
    </source>
</reference>
<evidence type="ECO:0000313" key="1">
    <source>
        <dbReference type="EMBL" id="OKO99410.1"/>
    </source>
</evidence>
<evidence type="ECO:0000313" key="2">
    <source>
        <dbReference type="Proteomes" id="UP000186268"/>
    </source>
</evidence>
<dbReference type="RefSeq" id="WP_074025193.1">
    <property type="nucleotide sequence ID" value="NZ_CAWNAG010000165.1"/>
</dbReference>